<dbReference type="SFLD" id="SFLDS00005">
    <property type="entry name" value="Isoprenoid_Synthase_Type_I"/>
    <property type="match status" value="1"/>
</dbReference>
<keyword evidence="4" id="KW-0479">Metal-binding</keyword>
<dbReference type="Pfam" id="PF00348">
    <property type="entry name" value="polyprenyl_synt"/>
    <property type="match status" value="1"/>
</dbReference>
<evidence type="ECO:0000256" key="5">
    <source>
        <dbReference type="ARBA" id="ARBA00022842"/>
    </source>
</evidence>
<dbReference type="EMBL" id="CP045309">
    <property type="protein sequence ID" value="QGL47139.1"/>
    <property type="molecule type" value="Genomic_DNA"/>
</dbReference>
<dbReference type="PROSITE" id="PS00723">
    <property type="entry name" value="POLYPRENYL_SYNTHASE_1"/>
    <property type="match status" value="1"/>
</dbReference>
<evidence type="ECO:0000256" key="1">
    <source>
        <dbReference type="ARBA" id="ARBA00001946"/>
    </source>
</evidence>
<reference evidence="7 8" key="1">
    <citation type="submission" date="2019-10" db="EMBL/GenBank/DDBJ databases">
        <title>Genome Sequence of Micromonospora terminaliae DSM 101760.</title>
        <authorList>
            <person name="Guo L."/>
        </authorList>
    </citation>
    <scope>NUCLEOTIDE SEQUENCE [LARGE SCALE GENOMIC DNA]</scope>
    <source>
        <strain evidence="7 8">DSM 101760</strain>
    </source>
</reference>
<comment type="cofactor">
    <cofactor evidence="1">
        <name>Mg(2+)</name>
        <dbReference type="ChEBI" id="CHEBI:18420"/>
    </cofactor>
</comment>
<comment type="similarity">
    <text evidence="2 6">Belongs to the FPP/GGPP synthase family.</text>
</comment>
<evidence type="ECO:0000313" key="8">
    <source>
        <dbReference type="Proteomes" id="UP000402241"/>
    </source>
</evidence>
<gene>
    <name evidence="7" type="ORF">GCE86_08795</name>
</gene>
<name>A0ABX6DZZ7_9ACTN</name>
<dbReference type="CDD" id="cd00685">
    <property type="entry name" value="Trans_IPPS_HT"/>
    <property type="match status" value="1"/>
</dbReference>
<keyword evidence="3 6" id="KW-0808">Transferase</keyword>
<evidence type="ECO:0000256" key="3">
    <source>
        <dbReference type="ARBA" id="ARBA00022679"/>
    </source>
</evidence>
<dbReference type="Gene3D" id="1.10.600.10">
    <property type="entry name" value="Farnesyl Diphosphate Synthase"/>
    <property type="match status" value="1"/>
</dbReference>
<proteinExistence type="inferred from homology"/>
<keyword evidence="5" id="KW-0460">Magnesium</keyword>
<dbReference type="SUPFAM" id="SSF48576">
    <property type="entry name" value="Terpenoid synthases"/>
    <property type="match status" value="1"/>
</dbReference>
<sequence>MERTVDRPAPALTGPERCTTVTGVDERTVLMLTNSDLTHDRLFLDAVEQMMLAELDRWDWGPVPELRRMVASQLTRGGKRLRPLLAWTVAEAYGRSWQDIVAPATSVELYHLASLVLDDVQDNSDVRRGRPALHTTAATSTAINVAAVTRSLSYHLIHRCDGPTPQQKLALHRELDTAATCLVMGQSIDIGWGAGWYGQPADFPYLSMVRWKTGSLFGCAAAMGAVIAGAPDTDTVRDFGLAFGSFYQGVDDYLDTFGDETVLGRPRLEDFRGGKLNAPLLRLLDVLTTAGDGETVKSIRDGLGDRDASWEWLLDLMHRHGIADALRRDLAQEATHLAAEHAANMPTGRSAGMARLIDTVMRRAGIPWQDPAITAHV</sequence>
<evidence type="ECO:0000256" key="2">
    <source>
        <dbReference type="ARBA" id="ARBA00006706"/>
    </source>
</evidence>
<dbReference type="PANTHER" id="PTHR12001:SF85">
    <property type="entry name" value="SHORT CHAIN ISOPRENYL DIPHOSPHATE SYNTHASE"/>
    <property type="match status" value="1"/>
</dbReference>
<dbReference type="PANTHER" id="PTHR12001">
    <property type="entry name" value="GERANYLGERANYL PYROPHOSPHATE SYNTHASE"/>
    <property type="match status" value="1"/>
</dbReference>
<evidence type="ECO:0000313" key="7">
    <source>
        <dbReference type="EMBL" id="QGL47139.1"/>
    </source>
</evidence>
<dbReference type="InterPro" id="IPR000092">
    <property type="entry name" value="Polyprenyl_synt"/>
</dbReference>
<dbReference type="InterPro" id="IPR008949">
    <property type="entry name" value="Isoprenoid_synthase_dom_sf"/>
</dbReference>
<dbReference type="Proteomes" id="UP000402241">
    <property type="component" value="Chromosome"/>
</dbReference>
<protein>
    <recommendedName>
        <fullName evidence="9">Polyprenyl synthetase family protein</fullName>
    </recommendedName>
</protein>
<keyword evidence="8" id="KW-1185">Reference proteome</keyword>
<organism evidence="7 8">
    <name type="scientific">Micromonospora terminaliae</name>
    <dbReference type="NCBI Taxonomy" id="1914461"/>
    <lineage>
        <taxon>Bacteria</taxon>
        <taxon>Bacillati</taxon>
        <taxon>Actinomycetota</taxon>
        <taxon>Actinomycetes</taxon>
        <taxon>Micromonosporales</taxon>
        <taxon>Micromonosporaceae</taxon>
        <taxon>Micromonospora</taxon>
    </lineage>
</organism>
<evidence type="ECO:0000256" key="6">
    <source>
        <dbReference type="RuleBase" id="RU004466"/>
    </source>
</evidence>
<evidence type="ECO:0008006" key="9">
    <source>
        <dbReference type="Google" id="ProtNLM"/>
    </source>
</evidence>
<accession>A0ABX6DZZ7</accession>
<evidence type="ECO:0000256" key="4">
    <source>
        <dbReference type="ARBA" id="ARBA00022723"/>
    </source>
</evidence>
<dbReference type="InterPro" id="IPR033749">
    <property type="entry name" value="Polyprenyl_synt_CS"/>
</dbReference>